<evidence type="ECO:0000313" key="2">
    <source>
        <dbReference type="EMBL" id="KAJ1113452.1"/>
    </source>
</evidence>
<feature type="region of interest" description="Disordered" evidence="1">
    <location>
        <begin position="1"/>
        <end position="120"/>
    </location>
</feature>
<accession>A0AAV7NE48</accession>
<protein>
    <submittedName>
        <fullName evidence="2">Uncharacterized protein</fullName>
    </submittedName>
</protein>
<sequence>MPHPTAVTPQELKWKVRPSKHRAPVQQGPRGLPWADPQEPSCPQGPVLARSNGARGPPSQGPHHADPGSCTQAHRRVSAIYLWPTSPGSPHWEVARPSRGGDMGSEAPASTRDHTATSGD</sequence>
<feature type="compositionally biased region" description="Basic and acidic residues" evidence="1">
    <location>
        <begin position="111"/>
        <end position="120"/>
    </location>
</feature>
<evidence type="ECO:0000313" key="3">
    <source>
        <dbReference type="Proteomes" id="UP001066276"/>
    </source>
</evidence>
<keyword evidence="3" id="KW-1185">Reference proteome</keyword>
<evidence type="ECO:0000256" key="1">
    <source>
        <dbReference type="SAM" id="MobiDB-lite"/>
    </source>
</evidence>
<dbReference type="EMBL" id="JANPWB010000012">
    <property type="protein sequence ID" value="KAJ1113452.1"/>
    <property type="molecule type" value="Genomic_DNA"/>
</dbReference>
<gene>
    <name evidence="2" type="ORF">NDU88_001697</name>
</gene>
<comment type="caution">
    <text evidence="2">The sequence shown here is derived from an EMBL/GenBank/DDBJ whole genome shotgun (WGS) entry which is preliminary data.</text>
</comment>
<proteinExistence type="predicted"/>
<organism evidence="2 3">
    <name type="scientific">Pleurodeles waltl</name>
    <name type="common">Iberian ribbed newt</name>
    <dbReference type="NCBI Taxonomy" id="8319"/>
    <lineage>
        <taxon>Eukaryota</taxon>
        <taxon>Metazoa</taxon>
        <taxon>Chordata</taxon>
        <taxon>Craniata</taxon>
        <taxon>Vertebrata</taxon>
        <taxon>Euteleostomi</taxon>
        <taxon>Amphibia</taxon>
        <taxon>Batrachia</taxon>
        <taxon>Caudata</taxon>
        <taxon>Salamandroidea</taxon>
        <taxon>Salamandridae</taxon>
        <taxon>Pleurodelinae</taxon>
        <taxon>Pleurodeles</taxon>
    </lineage>
</organism>
<dbReference type="AlphaFoldDB" id="A0AAV7NE48"/>
<name>A0AAV7NE48_PLEWA</name>
<dbReference type="Proteomes" id="UP001066276">
    <property type="component" value="Chromosome 8"/>
</dbReference>
<reference evidence="2" key="1">
    <citation type="journal article" date="2022" name="bioRxiv">
        <title>Sequencing and chromosome-scale assembly of the giantPleurodeles waltlgenome.</title>
        <authorList>
            <person name="Brown T."/>
            <person name="Elewa A."/>
            <person name="Iarovenko S."/>
            <person name="Subramanian E."/>
            <person name="Araus A.J."/>
            <person name="Petzold A."/>
            <person name="Susuki M."/>
            <person name="Suzuki K.-i.T."/>
            <person name="Hayashi T."/>
            <person name="Toyoda A."/>
            <person name="Oliveira C."/>
            <person name="Osipova E."/>
            <person name="Leigh N.D."/>
            <person name="Simon A."/>
            <person name="Yun M.H."/>
        </authorList>
    </citation>
    <scope>NUCLEOTIDE SEQUENCE</scope>
    <source>
        <strain evidence="2">20211129_DDA</strain>
        <tissue evidence="2">Liver</tissue>
    </source>
</reference>